<sequence length="101" mass="11363">MKRMTERSRAEGGAEKNRAVESKKPSDRNTAPTLFSSAPLRAELSPAQPRPSPLRTLDDERNERRERAEEGPEPDRQDNSHNELSSDQLLQLLLVASLGRD</sequence>
<feature type="compositionally biased region" description="Basic and acidic residues" evidence="1">
    <location>
        <begin position="1"/>
        <end position="27"/>
    </location>
</feature>
<gene>
    <name evidence="2" type="ORF">AXG93_1913s1740</name>
</gene>
<feature type="region of interest" description="Disordered" evidence="1">
    <location>
        <begin position="1"/>
        <end position="90"/>
    </location>
</feature>
<dbReference type="EMBL" id="LVLJ01000695">
    <property type="protein sequence ID" value="OAE33072.1"/>
    <property type="molecule type" value="Genomic_DNA"/>
</dbReference>
<protein>
    <submittedName>
        <fullName evidence="2">Uncharacterized protein</fullName>
    </submittedName>
</protein>
<keyword evidence="3" id="KW-1185">Reference proteome</keyword>
<dbReference type="Proteomes" id="UP000077202">
    <property type="component" value="Unassembled WGS sequence"/>
</dbReference>
<feature type="compositionally biased region" description="Basic and acidic residues" evidence="1">
    <location>
        <begin position="56"/>
        <end position="81"/>
    </location>
</feature>
<dbReference type="AlphaFoldDB" id="A0A176WL89"/>
<proteinExistence type="predicted"/>
<comment type="caution">
    <text evidence="2">The sequence shown here is derived from an EMBL/GenBank/DDBJ whole genome shotgun (WGS) entry which is preliminary data.</text>
</comment>
<evidence type="ECO:0000313" key="2">
    <source>
        <dbReference type="EMBL" id="OAE33072.1"/>
    </source>
</evidence>
<organism evidence="2 3">
    <name type="scientific">Marchantia polymorpha subsp. ruderalis</name>
    <dbReference type="NCBI Taxonomy" id="1480154"/>
    <lineage>
        <taxon>Eukaryota</taxon>
        <taxon>Viridiplantae</taxon>
        <taxon>Streptophyta</taxon>
        <taxon>Embryophyta</taxon>
        <taxon>Marchantiophyta</taxon>
        <taxon>Marchantiopsida</taxon>
        <taxon>Marchantiidae</taxon>
        <taxon>Marchantiales</taxon>
        <taxon>Marchantiaceae</taxon>
        <taxon>Marchantia</taxon>
    </lineage>
</organism>
<evidence type="ECO:0000313" key="3">
    <source>
        <dbReference type="Proteomes" id="UP000077202"/>
    </source>
</evidence>
<evidence type="ECO:0000256" key="1">
    <source>
        <dbReference type="SAM" id="MobiDB-lite"/>
    </source>
</evidence>
<reference evidence="2" key="1">
    <citation type="submission" date="2016-03" db="EMBL/GenBank/DDBJ databases">
        <title>Mechanisms controlling the formation of the plant cell surface in tip-growing cells are functionally conserved among land plants.</title>
        <authorList>
            <person name="Honkanen S."/>
            <person name="Jones V.A."/>
            <person name="Morieri G."/>
            <person name="Champion C."/>
            <person name="Hetherington A.J."/>
            <person name="Kelly S."/>
            <person name="Saint-Marcoux D."/>
            <person name="Proust H."/>
            <person name="Prescott H."/>
            <person name="Dolan L."/>
        </authorList>
    </citation>
    <scope>NUCLEOTIDE SEQUENCE [LARGE SCALE GENOMIC DNA]</scope>
    <source>
        <tissue evidence="2">Whole gametophyte</tissue>
    </source>
</reference>
<name>A0A176WL89_MARPO</name>
<accession>A0A176WL89</accession>